<keyword evidence="6 8" id="KW-0472">Membrane</keyword>
<dbReference type="InterPro" id="IPR034746">
    <property type="entry name" value="POTRA"/>
</dbReference>
<gene>
    <name evidence="8 11" type="primary">bamA</name>
    <name evidence="11" type="ORF">AOC33_08805</name>
</gene>
<dbReference type="GO" id="GO:0043165">
    <property type="term" value="P:Gram-negative-bacterium-type cell outer membrane assembly"/>
    <property type="evidence" value="ECO:0007669"/>
    <property type="project" value="UniProtKB-UniRule"/>
</dbReference>
<dbReference type="GO" id="GO:0009279">
    <property type="term" value="C:cell outer membrane"/>
    <property type="evidence" value="ECO:0007669"/>
    <property type="project" value="UniProtKB-SubCell"/>
</dbReference>
<dbReference type="NCBIfam" id="TIGR03303">
    <property type="entry name" value="OM_YaeT"/>
    <property type="match status" value="1"/>
</dbReference>
<dbReference type="RefSeq" id="WP_089516697.1">
    <property type="nucleotide sequence ID" value="NZ_NJGG01000003.1"/>
</dbReference>
<keyword evidence="7 8" id="KW-0998">Cell outer membrane</keyword>
<feature type="domain" description="POTRA" evidence="10">
    <location>
        <begin position="329"/>
        <end position="403"/>
    </location>
</feature>
<evidence type="ECO:0000256" key="5">
    <source>
        <dbReference type="ARBA" id="ARBA00022737"/>
    </source>
</evidence>
<comment type="subunit">
    <text evidence="8">Part of the Bam complex.</text>
</comment>
<keyword evidence="12" id="KW-1185">Reference proteome</keyword>
<dbReference type="PANTHER" id="PTHR12815:SF23">
    <property type="entry name" value="OUTER MEMBRANE PROTEIN ASSEMBLY FACTOR BAMA"/>
    <property type="match status" value="1"/>
</dbReference>
<feature type="domain" description="POTRA" evidence="10">
    <location>
        <begin position="157"/>
        <end position="245"/>
    </location>
</feature>
<dbReference type="Gene3D" id="3.10.20.310">
    <property type="entry name" value="membrane protein fhac"/>
    <property type="match status" value="5"/>
</dbReference>
<dbReference type="Proteomes" id="UP000215188">
    <property type="component" value="Unassembled WGS sequence"/>
</dbReference>
<dbReference type="InterPro" id="IPR010827">
    <property type="entry name" value="BamA/TamA_POTRA"/>
</dbReference>
<comment type="similarity">
    <text evidence="8">Belongs to the BamA family.</text>
</comment>
<protein>
    <recommendedName>
        <fullName evidence="8 9">Outer membrane protein assembly factor BamA</fullName>
    </recommendedName>
</protein>
<keyword evidence="2 8" id="KW-1134">Transmembrane beta strand</keyword>
<dbReference type="InterPro" id="IPR039910">
    <property type="entry name" value="D15-like"/>
</dbReference>
<feature type="domain" description="POTRA" evidence="10">
    <location>
        <begin position="6"/>
        <end position="73"/>
    </location>
</feature>
<dbReference type="PROSITE" id="PS51779">
    <property type="entry name" value="POTRA"/>
    <property type="match status" value="5"/>
</dbReference>
<dbReference type="HAMAP" id="MF_01430">
    <property type="entry name" value="OM_assembly_BamA"/>
    <property type="match status" value="1"/>
</dbReference>
<dbReference type="Pfam" id="PF07244">
    <property type="entry name" value="POTRA"/>
    <property type="match status" value="5"/>
</dbReference>
<dbReference type="PANTHER" id="PTHR12815">
    <property type="entry name" value="SORTING AND ASSEMBLY MACHINERY SAMM50 PROTEIN FAMILY MEMBER"/>
    <property type="match status" value="1"/>
</dbReference>
<dbReference type="InterPro" id="IPR000184">
    <property type="entry name" value="Bac_surfAg_D15"/>
</dbReference>
<dbReference type="FunFam" id="3.10.20.310:FF:000003">
    <property type="entry name" value="Outer membrane protein assembly factor BamA"/>
    <property type="match status" value="1"/>
</dbReference>
<evidence type="ECO:0000259" key="10">
    <source>
        <dbReference type="PROSITE" id="PS51779"/>
    </source>
</evidence>
<feature type="domain" description="POTRA" evidence="10">
    <location>
        <begin position="248"/>
        <end position="326"/>
    </location>
</feature>
<evidence type="ECO:0000256" key="3">
    <source>
        <dbReference type="ARBA" id="ARBA00022692"/>
    </source>
</evidence>
<accession>A0A229FRS1</accession>
<sequence length="750" mass="83055">MAADPFVVKDIRVEGLQRVEPGTIFSYLPVRVGETFTDDKGADAIRALYNTGFFKDVKVESDGQVLVVRVEERPTLASVDFTGLKEFDKDALKKSLRAAGVADGRYFDKSIIEKAEQELKKQYVSRGFYKAEIKTTVTPVDRNRVAVVFNVEEDEISKIKSISINGLQNFKESALLDEMQLSQGNWLSWYTKNNLYSKQKLVADLESIRSFYLTRGYLEFSIESTQVSISPDKTGIYLSINVKEGVQYKVSSIKLAGELLGKEDDLNKLLQLKPGDIFSSSKLTASTIAMADKLGAYGYAFAAMTPSTDLNKEAQLVDLTLTVDPGKRIYVRKINVTGNNKTRDEVIRREIRQLESSWYDSEKLKLSKDRINRTGHFTEVDISNEEISNSTDQIDVNVKVAEKPTGSLSLGAGFSSTDKLILSAGISQENVFGTGTSLGLNLNTGKTARTLAISSYDPYFTEDGISRFTDIYTRSSMPLYYAGDTQYKVQSTGTNFKLGVPYSEVDRVFFGIGVEQLKMTSSVNTPLAYQEYLREYGETSLNVPLTLGWARDGRDSALIPSRGTYQQVSVELGTSLGDLQFYRAFYQHQYFFPVFKGNVIALNGEVGYGDTYNNKTFPITKNYYVGGIGSVRGYEPGSLGPQTSQVYPGTSIPTGVTSPTGGSSKLVLNGEYTFPVPGSGVDKTLRLFGFVDAGNVFDGTIELSQLRKSYGFGLSWISPLGPLKFSYALPLNSKPEDRLQRFQFQIGTAF</sequence>
<evidence type="ECO:0000256" key="9">
    <source>
        <dbReference type="NCBIfam" id="TIGR03303"/>
    </source>
</evidence>
<comment type="function">
    <text evidence="8">Part of the outer membrane protein assembly complex, which is involved in assembly and insertion of beta-barrel proteins into the outer membrane.</text>
</comment>
<keyword evidence="4 8" id="KW-0732">Signal</keyword>
<evidence type="ECO:0000256" key="4">
    <source>
        <dbReference type="ARBA" id="ARBA00022729"/>
    </source>
</evidence>
<name>A0A229FRS1_9BURK</name>
<evidence type="ECO:0000256" key="6">
    <source>
        <dbReference type="ARBA" id="ARBA00023136"/>
    </source>
</evidence>
<keyword evidence="5 8" id="KW-0677">Repeat</keyword>
<evidence type="ECO:0000313" key="12">
    <source>
        <dbReference type="Proteomes" id="UP000215188"/>
    </source>
</evidence>
<evidence type="ECO:0000256" key="2">
    <source>
        <dbReference type="ARBA" id="ARBA00022452"/>
    </source>
</evidence>
<dbReference type="InterPro" id="IPR023707">
    <property type="entry name" value="OM_assembly_BamA"/>
</dbReference>
<dbReference type="PIRSF" id="PIRSF006076">
    <property type="entry name" value="OM_assembly_OMP85"/>
    <property type="match status" value="1"/>
</dbReference>
<dbReference type="OrthoDB" id="9803054at2"/>
<evidence type="ECO:0000256" key="1">
    <source>
        <dbReference type="ARBA" id="ARBA00004370"/>
    </source>
</evidence>
<comment type="subcellular location">
    <subcellularLocation>
        <location evidence="8">Cell outer membrane</location>
    </subcellularLocation>
    <subcellularLocation>
        <location evidence="1">Membrane</location>
    </subcellularLocation>
</comment>
<dbReference type="AlphaFoldDB" id="A0A229FRS1"/>
<reference evidence="11 12" key="1">
    <citation type="submission" date="2017-06" db="EMBL/GenBank/DDBJ databases">
        <title>Reclassification of a Polynucleobacter cosmopolitanus strain isolated from tropical Lake Victoria as Polynucleobacter victoriensis comb. nov.</title>
        <authorList>
            <person name="Hahn M.W."/>
        </authorList>
    </citation>
    <scope>NUCLEOTIDE SEQUENCE [LARGE SCALE GENOMIC DNA]</scope>
    <source>
        <strain evidence="11 12">MWH-MoIso2</strain>
    </source>
</reference>
<dbReference type="EMBL" id="NJGG01000003">
    <property type="protein sequence ID" value="OXL14654.1"/>
    <property type="molecule type" value="Genomic_DNA"/>
</dbReference>
<dbReference type="GO" id="GO:0051205">
    <property type="term" value="P:protein insertion into membrane"/>
    <property type="evidence" value="ECO:0007669"/>
    <property type="project" value="UniProtKB-UniRule"/>
</dbReference>
<dbReference type="Pfam" id="PF01103">
    <property type="entry name" value="Omp85"/>
    <property type="match status" value="1"/>
</dbReference>
<proteinExistence type="inferred from homology"/>
<feature type="domain" description="POTRA" evidence="10">
    <location>
        <begin position="74"/>
        <end position="154"/>
    </location>
</feature>
<organism evidence="11 12">
    <name type="scientific">Polynucleobacter cosmopolitanus</name>
    <dbReference type="NCBI Taxonomy" id="351345"/>
    <lineage>
        <taxon>Bacteria</taxon>
        <taxon>Pseudomonadati</taxon>
        <taxon>Pseudomonadota</taxon>
        <taxon>Betaproteobacteria</taxon>
        <taxon>Burkholderiales</taxon>
        <taxon>Burkholderiaceae</taxon>
        <taxon>Polynucleobacter</taxon>
    </lineage>
</organism>
<evidence type="ECO:0000256" key="8">
    <source>
        <dbReference type="HAMAP-Rule" id="MF_01430"/>
    </source>
</evidence>
<comment type="caution">
    <text evidence="11">The sequence shown here is derived from an EMBL/GenBank/DDBJ whole genome shotgun (WGS) entry which is preliminary data.</text>
</comment>
<evidence type="ECO:0000256" key="7">
    <source>
        <dbReference type="ARBA" id="ARBA00023237"/>
    </source>
</evidence>
<dbReference type="Gene3D" id="2.40.160.50">
    <property type="entry name" value="membrane protein fhac: a member of the omp85/tpsb transporter family"/>
    <property type="match status" value="1"/>
</dbReference>
<evidence type="ECO:0000313" key="11">
    <source>
        <dbReference type="EMBL" id="OXL14654.1"/>
    </source>
</evidence>
<keyword evidence="3 8" id="KW-0812">Transmembrane</keyword>